<dbReference type="Pfam" id="PF08432">
    <property type="entry name" value="Vfa1"/>
    <property type="match status" value="1"/>
</dbReference>
<proteinExistence type="predicted"/>
<dbReference type="Proteomes" id="UP001140091">
    <property type="component" value="Unassembled WGS sequence"/>
</dbReference>
<comment type="caution">
    <text evidence="2">The sequence shown here is derived from an EMBL/GenBank/DDBJ whole genome shotgun (WGS) entry which is preliminary data.</text>
</comment>
<dbReference type="PANTHER" id="PTHR28218:SF1">
    <property type="entry name" value="VPS4-ASSOCIATED PROTEIN 1"/>
    <property type="match status" value="1"/>
</dbReference>
<protein>
    <recommendedName>
        <fullName evidence="4">DUF1742-domain-containing protein</fullName>
    </recommendedName>
</protein>
<dbReference type="PANTHER" id="PTHR28218">
    <property type="entry name" value="VPS4-ASSOCIATED PROTEIN 1"/>
    <property type="match status" value="1"/>
</dbReference>
<dbReference type="GO" id="GO:0007034">
    <property type="term" value="P:vacuolar transport"/>
    <property type="evidence" value="ECO:0007669"/>
    <property type="project" value="TreeGrafter"/>
</dbReference>
<organism evidence="2 3">
    <name type="scientific">Candolleomyces eurysporus</name>
    <dbReference type="NCBI Taxonomy" id="2828524"/>
    <lineage>
        <taxon>Eukaryota</taxon>
        <taxon>Fungi</taxon>
        <taxon>Dikarya</taxon>
        <taxon>Basidiomycota</taxon>
        <taxon>Agaricomycotina</taxon>
        <taxon>Agaricomycetes</taxon>
        <taxon>Agaricomycetidae</taxon>
        <taxon>Agaricales</taxon>
        <taxon>Agaricineae</taxon>
        <taxon>Psathyrellaceae</taxon>
        <taxon>Candolleomyces</taxon>
    </lineage>
</organism>
<dbReference type="InterPro" id="IPR013640">
    <property type="entry name" value="Vfa1"/>
</dbReference>
<feature type="region of interest" description="Disordered" evidence="1">
    <location>
        <begin position="56"/>
        <end position="145"/>
    </location>
</feature>
<dbReference type="AlphaFoldDB" id="A0A9W8JH48"/>
<evidence type="ECO:0000313" key="3">
    <source>
        <dbReference type="Proteomes" id="UP001140091"/>
    </source>
</evidence>
<dbReference type="EMBL" id="JANBPK010000742">
    <property type="protein sequence ID" value="KAJ2933463.1"/>
    <property type="molecule type" value="Genomic_DNA"/>
</dbReference>
<name>A0A9W8JH48_9AGAR</name>
<dbReference type="OrthoDB" id="2158714at2759"/>
<feature type="compositionally biased region" description="Polar residues" evidence="1">
    <location>
        <begin position="58"/>
        <end position="68"/>
    </location>
</feature>
<feature type="compositionally biased region" description="Basic and acidic residues" evidence="1">
    <location>
        <begin position="132"/>
        <end position="145"/>
    </location>
</feature>
<evidence type="ECO:0000256" key="1">
    <source>
        <dbReference type="SAM" id="MobiDB-lite"/>
    </source>
</evidence>
<gene>
    <name evidence="2" type="ORF">H1R20_g3621</name>
</gene>
<evidence type="ECO:0000313" key="2">
    <source>
        <dbReference type="EMBL" id="KAJ2933463.1"/>
    </source>
</evidence>
<accession>A0A9W8JH48</accession>
<feature type="non-terminal residue" evidence="2">
    <location>
        <position position="145"/>
    </location>
</feature>
<evidence type="ECO:0008006" key="4">
    <source>
        <dbReference type="Google" id="ProtNLM"/>
    </source>
</evidence>
<sequence length="145" mass="16033">MSFTNVYYKRTAGTAKSCYVCYRPTTTVLATINTVDFIYACPGHLSDANFASRIADAETSSAAKSSVSPEEIAKIKQEWEEKQKKKQEKEKGKEDGKEKEDGKDKKSDAESSKEASKSPTPAPAPTKPAAPTHERYSLHRDFYAS</sequence>
<feature type="compositionally biased region" description="Basic and acidic residues" evidence="1">
    <location>
        <begin position="71"/>
        <end position="116"/>
    </location>
</feature>
<keyword evidence="3" id="KW-1185">Reference proteome</keyword>
<dbReference type="GO" id="GO:0005768">
    <property type="term" value="C:endosome"/>
    <property type="evidence" value="ECO:0007669"/>
    <property type="project" value="TreeGrafter"/>
</dbReference>
<reference evidence="2" key="1">
    <citation type="submission" date="2022-06" db="EMBL/GenBank/DDBJ databases">
        <title>Genome Sequence of Candolleomyces eurysporus.</title>
        <authorList>
            <person name="Buettner E."/>
        </authorList>
    </citation>
    <scope>NUCLEOTIDE SEQUENCE</scope>
    <source>
        <strain evidence="2">VTCC 930004</strain>
    </source>
</reference>